<accession>A0ACA9RR22</accession>
<sequence length="74" mass="8786">PYFYSEDGQIIPELPYPYEIKVDDLVKDLLSKYETKSPKMLNEFFIYRKAFVQKFKKQKLRPKMTQVSSLASTS</sequence>
<comment type="caution">
    <text evidence="1">The sequence shown here is derived from an EMBL/GenBank/DDBJ whole genome shotgun (WGS) entry which is preliminary data.</text>
</comment>
<feature type="non-terminal residue" evidence="1">
    <location>
        <position position="1"/>
    </location>
</feature>
<dbReference type="EMBL" id="CAJVQC010064709">
    <property type="protein sequence ID" value="CAG8804800.1"/>
    <property type="molecule type" value="Genomic_DNA"/>
</dbReference>
<reference evidence="1" key="1">
    <citation type="submission" date="2021-06" db="EMBL/GenBank/DDBJ databases">
        <authorList>
            <person name="Kallberg Y."/>
            <person name="Tangrot J."/>
            <person name="Rosling A."/>
        </authorList>
    </citation>
    <scope>NUCLEOTIDE SEQUENCE</scope>
    <source>
        <strain evidence="1">MA461A</strain>
    </source>
</reference>
<protein>
    <submittedName>
        <fullName evidence="1">16813_t:CDS:1</fullName>
    </submittedName>
</protein>
<proteinExistence type="predicted"/>
<gene>
    <name evidence="1" type="ORF">RPERSI_LOCUS21788</name>
</gene>
<dbReference type="Proteomes" id="UP000789920">
    <property type="component" value="Unassembled WGS sequence"/>
</dbReference>
<keyword evidence="2" id="KW-1185">Reference proteome</keyword>
<organism evidence="1 2">
    <name type="scientific">Racocetra persica</name>
    <dbReference type="NCBI Taxonomy" id="160502"/>
    <lineage>
        <taxon>Eukaryota</taxon>
        <taxon>Fungi</taxon>
        <taxon>Fungi incertae sedis</taxon>
        <taxon>Mucoromycota</taxon>
        <taxon>Glomeromycotina</taxon>
        <taxon>Glomeromycetes</taxon>
        <taxon>Diversisporales</taxon>
        <taxon>Gigasporaceae</taxon>
        <taxon>Racocetra</taxon>
    </lineage>
</organism>
<name>A0ACA9RR22_9GLOM</name>
<evidence type="ECO:0000313" key="1">
    <source>
        <dbReference type="EMBL" id="CAG8804800.1"/>
    </source>
</evidence>
<evidence type="ECO:0000313" key="2">
    <source>
        <dbReference type="Proteomes" id="UP000789920"/>
    </source>
</evidence>